<organism evidence="1 2">
    <name type="scientific">Entomophthora muscae</name>
    <dbReference type="NCBI Taxonomy" id="34485"/>
    <lineage>
        <taxon>Eukaryota</taxon>
        <taxon>Fungi</taxon>
        <taxon>Fungi incertae sedis</taxon>
        <taxon>Zoopagomycota</taxon>
        <taxon>Entomophthoromycotina</taxon>
        <taxon>Entomophthoromycetes</taxon>
        <taxon>Entomophthorales</taxon>
        <taxon>Entomophthoraceae</taxon>
        <taxon>Entomophthora</taxon>
    </lineage>
</organism>
<name>A0ACC2RQF5_9FUNG</name>
<evidence type="ECO:0000313" key="2">
    <source>
        <dbReference type="Proteomes" id="UP001165960"/>
    </source>
</evidence>
<proteinExistence type="predicted"/>
<dbReference type="Proteomes" id="UP001165960">
    <property type="component" value="Unassembled WGS sequence"/>
</dbReference>
<reference evidence="1" key="1">
    <citation type="submission" date="2022-04" db="EMBL/GenBank/DDBJ databases">
        <title>Genome of the entomopathogenic fungus Entomophthora muscae.</title>
        <authorList>
            <person name="Elya C."/>
            <person name="Lovett B.R."/>
            <person name="Lee E."/>
            <person name="Macias A.M."/>
            <person name="Hajek A.E."/>
            <person name="De Bivort B.L."/>
            <person name="Kasson M.T."/>
            <person name="De Fine Licht H.H."/>
            <person name="Stajich J.E."/>
        </authorList>
    </citation>
    <scope>NUCLEOTIDE SEQUENCE</scope>
    <source>
        <strain evidence="1">Berkeley</strain>
    </source>
</reference>
<comment type="caution">
    <text evidence="1">The sequence shown here is derived from an EMBL/GenBank/DDBJ whole genome shotgun (WGS) entry which is preliminary data.</text>
</comment>
<sequence>MPAVICNKFDPPSFGSLETGVSLLSGLKILLPLKPGPKDVIQILSLNPCGTLGLGTKGLPAHVFSGSNPPQAEANNDGPNGKTSQTKEIITMNGEVIKMSNGGNKIYTISFMSLNSTLVDNQEPSPEEGTGPQPNPKTTTLEQDN</sequence>
<protein>
    <submittedName>
        <fullName evidence="1">Uncharacterized protein</fullName>
    </submittedName>
</protein>
<evidence type="ECO:0000313" key="1">
    <source>
        <dbReference type="EMBL" id="KAJ9052274.1"/>
    </source>
</evidence>
<dbReference type="EMBL" id="QTSX02006717">
    <property type="protein sequence ID" value="KAJ9052274.1"/>
    <property type="molecule type" value="Genomic_DNA"/>
</dbReference>
<keyword evidence="2" id="KW-1185">Reference proteome</keyword>
<accession>A0ACC2RQF5</accession>
<gene>
    <name evidence="1" type="ORF">DSO57_1035855</name>
</gene>